<dbReference type="PROSITE" id="PS50157">
    <property type="entry name" value="ZINC_FINGER_C2H2_2"/>
    <property type="match status" value="6"/>
</dbReference>
<dbReference type="FunFam" id="3.30.160.60:FF:000446">
    <property type="entry name" value="Zinc finger protein"/>
    <property type="match status" value="1"/>
</dbReference>
<keyword evidence="7" id="KW-0804">Transcription</keyword>
<evidence type="ECO:0000256" key="7">
    <source>
        <dbReference type="ARBA" id="ARBA00023163"/>
    </source>
</evidence>
<protein>
    <submittedName>
        <fullName evidence="11">Zinc finger protein</fullName>
    </submittedName>
</protein>
<dbReference type="PROSITE" id="PS00028">
    <property type="entry name" value="ZINC_FINGER_C2H2_1"/>
    <property type="match status" value="6"/>
</dbReference>
<comment type="subcellular location">
    <subcellularLocation>
        <location evidence="1">Nucleus</location>
    </subcellularLocation>
</comment>
<keyword evidence="12" id="KW-1185">Reference proteome</keyword>
<evidence type="ECO:0000256" key="5">
    <source>
        <dbReference type="ARBA" id="ARBA00022833"/>
    </source>
</evidence>
<dbReference type="Pfam" id="PF13912">
    <property type="entry name" value="zf-C2H2_6"/>
    <property type="match status" value="1"/>
</dbReference>
<feature type="domain" description="C2H2-type" evidence="10">
    <location>
        <begin position="297"/>
        <end position="323"/>
    </location>
</feature>
<evidence type="ECO:0000256" key="1">
    <source>
        <dbReference type="ARBA" id="ARBA00004123"/>
    </source>
</evidence>
<proteinExistence type="predicted"/>
<evidence type="ECO:0000256" key="8">
    <source>
        <dbReference type="ARBA" id="ARBA00023242"/>
    </source>
</evidence>
<dbReference type="SMART" id="SM00355">
    <property type="entry name" value="ZnF_C2H2"/>
    <property type="match status" value="6"/>
</dbReference>
<evidence type="ECO:0000313" key="11">
    <source>
        <dbReference type="EMBL" id="GFR19918.1"/>
    </source>
</evidence>
<feature type="domain" description="C2H2-type" evidence="10">
    <location>
        <begin position="31"/>
        <end position="58"/>
    </location>
</feature>
<keyword evidence="3" id="KW-0677">Repeat</keyword>
<dbReference type="SUPFAM" id="SSF57667">
    <property type="entry name" value="beta-beta-alpha zinc fingers"/>
    <property type="match status" value="3"/>
</dbReference>
<accession>A0A8X6HAS3</accession>
<dbReference type="InterPro" id="IPR036236">
    <property type="entry name" value="Znf_C2H2_sf"/>
</dbReference>
<dbReference type="Gene3D" id="3.30.160.60">
    <property type="entry name" value="Classic Zinc Finger"/>
    <property type="match status" value="3"/>
</dbReference>
<dbReference type="PANTHER" id="PTHR47772:SF13">
    <property type="entry name" value="GASTRULA ZINC FINGER PROTEIN XLCGF49.1-LIKE-RELATED"/>
    <property type="match status" value="1"/>
</dbReference>
<gene>
    <name evidence="11" type="primary">NCL1_46908</name>
    <name evidence="11" type="ORF">TNCT_623291</name>
</gene>
<dbReference type="InterPro" id="IPR050636">
    <property type="entry name" value="C2H2-ZF_domain-containing"/>
</dbReference>
<keyword evidence="8" id="KW-0539">Nucleus</keyword>
<dbReference type="PANTHER" id="PTHR47772">
    <property type="entry name" value="ZINC FINGER PROTEIN 200"/>
    <property type="match status" value="1"/>
</dbReference>
<keyword evidence="2" id="KW-0479">Metal-binding</keyword>
<dbReference type="GO" id="GO:0008270">
    <property type="term" value="F:zinc ion binding"/>
    <property type="evidence" value="ECO:0007669"/>
    <property type="project" value="UniProtKB-KW"/>
</dbReference>
<feature type="domain" description="C2H2-type" evidence="10">
    <location>
        <begin position="270"/>
        <end position="292"/>
    </location>
</feature>
<keyword evidence="5" id="KW-0862">Zinc</keyword>
<evidence type="ECO:0000256" key="2">
    <source>
        <dbReference type="ARBA" id="ARBA00022723"/>
    </source>
</evidence>
<feature type="domain" description="C2H2-type" evidence="10">
    <location>
        <begin position="242"/>
        <end position="269"/>
    </location>
</feature>
<reference evidence="11" key="1">
    <citation type="submission" date="2020-07" db="EMBL/GenBank/DDBJ databases">
        <title>Multicomponent nature underlies the extraordinary mechanical properties of spider dragline silk.</title>
        <authorList>
            <person name="Kono N."/>
            <person name="Nakamura H."/>
            <person name="Mori M."/>
            <person name="Yoshida Y."/>
            <person name="Ohtoshi R."/>
            <person name="Malay A.D."/>
            <person name="Moran D.A.P."/>
            <person name="Tomita M."/>
            <person name="Numata K."/>
            <person name="Arakawa K."/>
        </authorList>
    </citation>
    <scope>NUCLEOTIDE SEQUENCE</scope>
</reference>
<evidence type="ECO:0000259" key="10">
    <source>
        <dbReference type="PROSITE" id="PS50157"/>
    </source>
</evidence>
<evidence type="ECO:0000256" key="3">
    <source>
        <dbReference type="ARBA" id="ARBA00022737"/>
    </source>
</evidence>
<keyword evidence="4 9" id="KW-0863">Zinc-finger</keyword>
<dbReference type="GO" id="GO:0005634">
    <property type="term" value="C:nucleus"/>
    <property type="evidence" value="ECO:0007669"/>
    <property type="project" value="UniProtKB-SubCell"/>
</dbReference>
<feature type="domain" description="C2H2-type" evidence="10">
    <location>
        <begin position="200"/>
        <end position="227"/>
    </location>
</feature>
<evidence type="ECO:0000313" key="12">
    <source>
        <dbReference type="Proteomes" id="UP000887116"/>
    </source>
</evidence>
<dbReference type="AlphaFoldDB" id="A0A8X6HAS3"/>
<name>A0A8X6HAS3_TRICU</name>
<dbReference type="Pfam" id="PF00096">
    <property type="entry name" value="zf-C2H2"/>
    <property type="match status" value="2"/>
</dbReference>
<evidence type="ECO:0000256" key="9">
    <source>
        <dbReference type="PROSITE-ProRule" id="PRU00042"/>
    </source>
</evidence>
<dbReference type="Proteomes" id="UP000887116">
    <property type="component" value="Unassembled WGS sequence"/>
</dbReference>
<organism evidence="11 12">
    <name type="scientific">Trichonephila clavata</name>
    <name type="common">Joro spider</name>
    <name type="synonym">Nephila clavata</name>
    <dbReference type="NCBI Taxonomy" id="2740835"/>
    <lineage>
        <taxon>Eukaryota</taxon>
        <taxon>Metazoa</taxon>
        <taxon>Ecdysozoa</taxon>
        <taxon>Arthropoda</taxon>
        <taxon>Chelicerata</taxon>
        <taxon>Arachnida</taxon>
        <taxon>Araneae</taxon>
        <taxon>Araneomorphae</taxon>
        <taxon>Entelegynae</taxon>
        <taxon>Araneoidea</taxon>
        <taxon>Nephilidae</taxon>
        <taxon>Trichonephila</taxon>
    </lineage>
</organism>
<evidence type="ECO:0000256" key="4">
    <source>
        <dbReference type="ARBA" id="ARBA00022771"/>
    </source>
</evidence>
<sequence>MLLHEKEAENGNEGDCLNGLKLVEPHPKPPFKCEICDKSFLKYGSFVKHRLSHESRQKYACIMCNKYFKTKPLLKSHLNIHKIEENGNETGGNSHMTEESSHVTGENSLIVSEENSHIVCGENSHIVTEESSHIMAEESSEIVFEENSQIMSEENSHIVSGENSHMTDINFPDARGSSLVKEGNSHVVEENSCNSLDKCHKCNLCDAKFDVPEKLDIHLVKHAEDCPPEPRPSSHKSGRLKHFCSICRKGFVKLDSLRNHFSVHTGELAYECKRCNERFSNSSGLRKHTKTHLRNPYCCKICNRVFKNYRQYKTHSLTHKKNK</sequence>
<dbReference type="InterPro" id="IPR013087">
    <property type="entry name" value="Znf_C2H2_type"/>
</dbReference>
<feature type="domain" description="C2H2-type" evidence="10">
    <location>
        <begin position="59"/>
        <end position="86"/>
    </location>
</feature>
<comment type="caution">
    <text evidence="11">The sequence shown here is derived from an EMBL/GenBank/DDBJ whole genome shotgun (WGS) entry which is preliminary data.</text>
</comment>
<keyword evidence="6" id="KW-0805">Transcription regulation</keyword>
<dbReference type="EMBL" id="BMAO01017994">
    <property type="protein sequence ID" value="GFR19918.1"/>
    <property type="molecule type" value="Genomic_DNA"/>
</dbReference>
<evidence type="ECO:0000256" key="6">
    <source>
        <dbReference type="ARBA" id="ARBA00023015"/>
    </source>
</evidence>
<dbReference type="OrthoDB" id="10039931at2759"/>